<feature type="region of interest" description="Disordered" evidence="12">
    <location>
        <begin position="420"/>
        <end position="443"/>
    </location>
</feature>
<keyword evidence="15" id="KW-1185">Reference proteome</keyword>
<dbReference type="PROSITE" id="PS00300">
    <property type="entry name" value="SRP54"/>
    <property type="match status" value="1"/>
</dbReference>
<evidence type="ECO:0000256" key="4">
    <source>
        <dbReference type="ARBA" id="ARBA00022801"/>
    </source>
</evidence>
<dbReference type="SMART" id="SM00382">
    <property type="entry name" value="AAA"/>
    <property type="match status" value="1"/>
</dbReference>
<evidence type="ECO:0000313" key="14">
    <source>
        <dbReference type="EMBL" id="KRH93105.1"/>
    </source>
</evidence>
<feature type="non-terminal residue" evidence="14">
    <location>
        <position position="1"/>
    </location>
</feature>
<dbReference type="PANTHER" id="PTHR11564:SF5">
    <property type="entry name" value="SIGNAL RECOGNITION PARTICLE SUBUNIT SRP54"/>
    <property type="match status" value="1"/>
</dbReference>
<evidence type="ECO:0000256" key="5">
    <source>
        <dbReference type="ARBA" id="ARBA00022884"/>
    </source>
</evidence>
<evidence type="ECO:0000256" key="1">
    <source>
        <dbReference type="ARBA" id="ARBA00005450"/>
    </source>
</evidence>
<dbReference type="SMART" id="SM00962">
    <property type="entry name" value="SRP54"/>
    <property type="match status" value="1"/>
</dbReference>
<dbReference type="Gene3D" id="1.10.260.30">
    <property type="entry name" value="Signal recognition particle, SRP54 subunit, M-domain"/>
    <property type="match status" value="1"/>
</dbReference>
<dbReference type="InterPro" id="IPR004125">
    <property type="entry name" value="Signal_recog_particle_SRP54_M"/>
</dbReference>
<keyword evidence="5" id="KW-0694">RNA-binding</keyword>
<dbReference type="GO" id="GO:0005786">
    <property type="term" value="C:signal recognition particle, endoplasmic reticulum targeting"/>
    <property type="evidence" value="ECO:0007669"/>
    <property type="project" value="UniProtKB-KW"/>
</dbReference>
<dbReference type="GO" id="GO:0008312">
    <property type="term" value="F:7S RNA binding"/>
    <property type="evidence" value="ECO:0007669"/>
    <property type="project" value="EnsemblFungi"/>
</dbReference>
<proteinExistence type="inferred from homology"/>
<evidence type="ECO:0000256" key="2">
    <source>
        <dbReference type="ARBA" id="ARBA00022490"/>
    </source>
</evidence>
<dbReference type="Gene3D" id="1.20.120.140">
    <property type="entry name" value="Signal recognition particle SRP54, nucleotide-binding domain"/>
    <property type="match status" value="1"/>
</dbReference>
<dbReference type="SUPFAM" id="SSF47446">
    <property type="entry name" value="Signal peptide-binding domain"/>
    <property type="match status" value="1"/>
</dbReference>
<keyword evidence="8" id="KW-0687">Ribonucleoprotein</keyword>
<dbReference type="GO" id="GO:0006616">
    <property type="term" value="P:SRP-dependent cotranslational protein targeting to membrane, translocation"/>
    <property type="evidence" value="ECO:0007669"/>
    <property type="project" value="TreeGrafter"/>
</dbReference>
<evidence type="ECO:0000256" key="12">
    <source>
        <dbReference type="SAM" id="MobiDB-lite"/>
    </source>
</evidence>
<protein>
    <recommendedName>
        <fullName evidence="10">signal-recognition-particle GTPase</fullName>
        <ecNumber evidence="10">3.6.5.4</ecNumber>
    </recommendedName>
    <alternativeName>
        <fullName evidence="9">Signal recognition particle 54 kDa protein homolog</fullName>
    </alternativeName>
</protein>
<dbReference type="InterPro" id="IPR003593">
    <property type="entry name" value="AAA+_ATPase"/>
</dbReference>
<dbReference type="PANTHER" id="PTHR11564">
    <property type="entry name" value="SIGNAL RECOGNITION PARTICLE 54K PROTEIN SRP54"/>
    <property type="match status" value="1"/>
</dbReference>
<sequence>THSILKDPLFILMLYDLGKSLNDSLQRLFKSQITDSLIDDTVRDIIRQLISNNVSTKCIMILKKNIDQKVQTLKEETNKKEDTTKFNTKDTAKEQTYKKDTTKSMAKKVYSIIFDELINLIDPKKEVSQFKIEQKSQIVMFIGLQGAGKTTTICKYANFYKKKGFKVGIVCADTFRAGAFDQIKQNCLKINVPFYGSNEKDPVIVSRNGIDKFKKDNFNIILIDTSGRHTQENELFKEMIQIKEEIKPNRIILVLDSGIGQSAEKQSINFINHIQSIILTKLDGTERAGGAISSIAIIKCPIEFIGMGEKMEDLEIFNPKRFINKLLGKGDIEGLIEKMNNLESELDQKEIIDKIKKGNFTLKDLQKYLTMFISLGPMSNILKMIPGMNNFADMNILEGSGDLMKQMLYLFDSMTENELNSPEGDKLLKNESRKRRISKGSGTPPQLIGALLQQYETFSYFIKIMGKDNDFLNMMGKEMTEQDMEKIAGKMQKKIGKHTGFK</sequence>
<evidence type="ECO:0000259" key="13">
    <source>
        <dbReference type="PROSITE" id="PS00300"/>
    </source>
</evidence>
<evidence type="ECO:0000256" key="7">
    <source>
        <dbReference type="ARBA" id="ARBA00023135"/>
    </source>
</evidence>
<dbReference type="OrthoDB" id="10250817at2759"/>
<evidence type="ECO:0000256" key="9">
    <source>
        <dbReference type="ARBA" id="ARBA00034905"/>
    </source>
</evidence>
<dbReference type="Pfam" id="PF00448">
    <property type="entry name" value="SRP54"/>
    <property type="match status" value="1"/>
</dbReference>
<dbReference type="Proteomes" id="UP000051530">
    <property type="component" value="Unassembled WGS sequence"/>
</dbReference>
<dbReference type="FunFam" id="3.40.50.300:FF:000022">
    <property type="entry name" value="Signal recognition particle 54 kDa subunit"/>
    <property type="match status" value="1"/>
</dbReference>
<evidence type="ECO:0000256" key="3">
    <source>
        <dbReference type="ARBA" id="ARBA00022741"/>
    </source>
</evidence>
<dbReference type="GO" id="GO:0005829">
    <property type="term" value="C:cytosol"/>
    <property type="evidence" value="ECO:0007669"/>
    <property type="project" value="TreeGrafter"/>
</dbReference>
<dbReference type="VEuPathDB" id="MicrosporidiaDB:M153_15220002717"/>
<evidence type="ECO:0000313" key="15">
    <source>
        <dbReference type="Proteomes" id="UP000051530"/>
    </source>
</evidence>
<dbReference type="InterPro" id="IPR036891">
    <property type="entry name" value="Signal_recog_part_SRP54_M_sf"/>
</dbReference>
<dbReference type="InterPro" id="IPR036225">
    <property type="entry name" value="SRP/SRP_N"/>
</dbReference>
<keyword evidence="4" id="KW-0378">Hydrolase</keyword>
<reference evidence="14 15" key="1">
    <citation type="submission" date="2015-07" db="EMBL/GenBank/DDBJ databases">
        <title>The genome of Pseudoloma neurophilia, a relevant intracellular parasite of the zebrafish.</title>
        <authorList>
            <person name="Ndikumana S."/>
            <person name="Pelin A."/>
            <person name="Sanders J."/>
            <person name="Corradi N."/>
        </authorList>
    </citation>
    <scope>NUCLEOTIDE SEQUENCE [LARGE SCALE GENOMIC DNA]</scope>
    <source>
        <strain evidence="14 15">MK1</strain>
    </source>
</reference>
<dbReference type="EMBL" id="LGUB01000490">
    <property type="protein sequence ID" value="KRH93105.1"/>
    <property type="molecule type" value="Genomic_DNA"/>
</dbReference>
<keyword evidence="3" id="KW-0547">Nucleotide-binding</keyword>
<evidence type="ECO:0000256" key="8">
    <source>
        <dbReference type="ARBA" id="ARBA00023274"/>
    </source>
</evidence>
<dbReference type="InterPro" id="IPR022941">
    <property type="entry name" value="SRP54"/>
</dbReference>
<feature type="domain" description="SRP54-type proteins GTP-binding" evidence="13">
    <location>
        <begin position="301"/>
        <end position="314"/>
    </location>
</feature>
<dbReference type="CDD" id="cd17875">
    <property type="entry name" value="SRP54_G"/>
    <property type="match status" value="1"/>
</dbReference>
<evidence type="ECO:0000256" key="10">
    <source>
        <dbReference type="ARBA" id="ARBA00035672"/>
    </source>
</evidence>
<accession>A0A0R0M271</accession>
<evidence type="ECO:0000256" key="11">
    <source>
        <dbReference type="ARBA" id="ARBA00048157"/>
    </source>
</evidence>
<dbReference type="SUPFAM" id="SSF47364">
    <property type="entry name" value="Domain of the SRP/SRP receptor G-proteins"/>
    <property type="match status" value="1"/>
</dbReference>
<keyword evidence="7" id="KW-0733">Signal recognition particle</keyword>
<dbReference type="GO" id="GO:0005525">
    <property type="term" value="F:GTP binding"/>
    <property type="evidence" value="ECO:0007669"/>
    <property type="project" value="UniProtKB-KW"/>
</dbReference>
<comment type="caution">
    <text evidence="14">The sequence shown here is derived from an EMBL/GenBank/DDBJ whole genome shotgun (WGS) entry which is preliminary data.</text>
</comment>
<dbReference type="GO" id="GO:0030942">
    <property type="term" value="F:endoplasmic reticulum signal peptide binding"/>
    <property type="evidence" value="ECO:0007669"/>
    <property type="project" value="TreeGrafter"/>
</dbReference>
<dbReference type="InterPro" id="IPR000897">
    <property type="entry name" value="SRP54_GTPase_dom"/>
</dbReference>
<dbReference type="SUPFAM" id="SSF52540">
    <property type="entry name" value="P-loop containing nucleoside triphosphate hydrolases"/>
    <property type="match status" value="1"/>
</dbReference>
<comment type="similarity">
    <text evidence="1">Belongs to the GTP-binding SRP family. SRP54 subfamily.</text>
</comment>
<name>A0A0R0M271_9MICR</name>
<dbReference type="AlphaFoldDB" id="A0A0R0M271"/>
<comment type="catalytic activity">
    <reaction evidence="11">
        <text>GTP + H2O = GDP + phosphate + H(+)</text>
        <dbReference type="Rhea" id="RHEA:19669"/>
        <dbReference type="ChEBI" id="CHEBI:15377"/>
        <dbReference type="ChEBI" id="CHEBI:15378"/>
        <dbReference type="ChEBI" id="CHEBI:37565"/>
        <dbReference type="ChEBI" id="CHEBI:43474"/>
        <dbReference type="ChEBI" id="CHEBI:58189"/>
        <dbReference type="EC" id="3.6.5.4"/>
    </reaction>
    <physiologicalReaction direction="left-to-right" evidence="11">
        <dbReference type="Rhea" id="RHEA:19670"/>
    </physiologicalReaction>
</comment>
<organism evidence="14 15">
    <name type="scientific">Pseudoloma neurophilia</name>
    <dbReference type="NCBI Taxonomy" id="146866"/>
    <lineage>
        <taxon>Eukaryota</taxon>
        <taxon>Fungi</taxon>
        <taxon>Fungi incertae sedis</taxon>
        <taxon>Microsporidia</taxon>
        <taxon>Pseudoloma</taxon>
    </lineage>
</organism>
<gene>
    <name evidence="14" type="ORF">M153_15220002717</name>
</gene>
<dbReference type="InterPro" id="IPR027417">
    <property type="entry name" value="P-loop_NTPase"/>
</dbReference>
<dbReference type="GO" id="GO:0003924">
    <property type="term" value="F:GTPase activity"/>
    <property type="evidence" value="ECO:0007669"/>
    <property type="project" value="EnsemblFungi"/>
</dbReference>
<evidence type="ECO:0000256" key="6">
    <source>
        <dbReference type="ARBA" id="ARBA00023134"/>
    </source>
</evidence>
<dbReference type="EC" id="3.6.5.4" evidence="10"/>
<dbReference type="Gene3D" id="3.40.50.300">
    <property type="entry name" value="P-loop containing nucleotide triphosphate hydrolases"/>
    <property type="match status" value="1"/>
</dbReference>
<keyword evidence="2" id="KW-0963">Cytoplasm</keyword>
<dbReference type="Pfam" id="PF02978">
    <property type="entry name" value="SRP_SPB"/>
    <property type="match status" value="1"/>
</dbReference>
<dbReference type="InterPro" id="IPR042101">
    <property type="entry name" value="SRP54_N_sf"/>
</dbReference>
<keyword evidence="6" id="KW-0342">GTP-binding</keyword>